<name>A0ABV0URQ5_9TELE</name>
<reference evidence="2 3" key="1">
    <citation type="submission" date="2021-06" db="EMBL/GenBank/DDBJ databases">
        <authorList>
            <person name="Palmer J.M."/>
        </authorList>
    </citation>
    <scope>NUCLEOTIDE SEQUENCE [LARGE SCALE GENOMIC DNA]</scope>
    <source>
        <strain evidence="3">if_2019</strain>
        <tissue evidence="2">Muscle</tissue>
    </source>
</reference>
<dbReference type="EMBL" id="JAHRIQ010082206">
    <property type="protein sequence ID" value="MEQ2247877.1"/>
    <property type="molecule type" value="Genomic_DNA"/>
</dbReference>
<evidence type="ECO:0000256" key="1">
    <source>
        <dbReference type="SAM" id="MobiDB-lite"/>
    </source>
</evidence>
<evidence type="ECO:0000313" key="3">
    <source>
        <dbReference type="Proteomes" id="UP001482620"/>
    </source>
</evidence>
<feature type="region of interest" description="Disordered" evidence="1">
    <location>
        <begin position="63"/>
        <end position="146"/>
    </location>
</feature>
<feature type="region of interest" description="Disordered" evidence="1">
    <location>
        <begin position="1"/>
        <end position="51"/>
    </location>
</feature>
<dbReference type="Proteomes" id="UP001482620">
    <property type="component" value="Unassembled WGS sequence"/>
</dbReference>
<sequence>MSDFESDDLESPQGLLSGPCPPPPVPPQRSTHLDSSRVHPSPYSQLRVGSDLDTSQLAQLVELLPRGSPSEPPPLFTSSGKRLRKTANPPVMRRRGRPASSPAPAASPPGPYSMSVAPLPEAPVPQASSSMPGVPTSFIASMDSLQ</sequence>
<gene>
    <name evidence="2" type="ORF">ILYODFUR_013565</name>
</gene>
<accession>A0ABV0URQ5</accession>
<feature type="compositionally biased region" description="Acidic residues" evidence="1">
    <location>
        <begin position="1"/>
        <end position="10"/>
    </location>
</feature>
<organism evidence="2 3">
    <name type="scientific">Ilyodon furcidens</name>
    <name type="common">goldbreast splitfin</name>
    <dbReference type="NCBI Taxonomy" id="33524"/>
    <lineage>
        <taxon>Eukaryota</taxon>
        <taxon>Metazoa</taxon>
        <taxon>Chordata</taxon>
        <taxon>Craniata</taxon>
        <taxon>Vertebrata</taxon>
        <taxon>Euteleostomi</taxon>
        <taxon>Actinopterygii</taxon>
        <taxon>Neopterygii</taxon>
        <taxon>Teleostei</taxon>
        <taxon>Neoteleostei</taxon>
        <taxon>Acanthomorphata</taxon>
        <taxon>Ovalentaria</taxon>
        <taxon>Atherinomorphae</taxon>
        <taxon>Cyprinodontiformes</taxon>
        <taxon>Goodeidae</taxon>
        <taxon>Ilyodon</taxon>
    </lineage>
</organism>
<proteinExistence type="predicted"/>
<keyword evidence="3" id="KW-1185">Reference proteome</keyword>
<evidence type="ECO:0000313" key="2">
    <source>
        <dbReference type="EMBL" id="MEQ2247877.1"/>
    </source>
</evidence>
<protein>
    <submittedName>
        <fullName evidence="2">Uncharacterized protein</fullName>
    </submittedName>
</protein>
<comment type="caution">
    <text evidence="2">The sequence shown here is derived from an EMBL/GenBank/DDBJ whole genome shotgun (WGS) entry which is preliminary data.</text>
</comment>